<feature type="transmembrane region" description="Helical" evidence="7">
    <location>
        <begin position="199"/>
        <end position="220"/>
    </location>
</feature>
<dbReference type="InterPro" id="IPR020846">
    <property type="entry name" value="MFS_dom"/>
</dbReference>
<keyword evidence="6 7" id="KW-0472">Membrane</keyword>
<dbReference type="OrthoDB" id="6612291at2759"/>
<dbReference type="Proteomes" id="UP000000707">
    <property type="component" value="Unassembled WGS sequence"/>
</dbReference>
<keyword evidence="10" id="KW-1185">Reference proteome</keyword>
<comment type="subcellular location">
    <subcellularLocation>
        <location evidence="1">Membrane</location>
        <topology evidence="1">Multi-pass membrane protein</topology>
    </subcellularLocation>
</comment>
<evidence type="ECO:0000313" key="10">
    <source>
        <dbReference type="Proteomes" id="UP000000707"/>
    </source>
</evidence>
<evidence type="ECO:0000259" key="8">
    <source>
        <dbReference type="PROSITE" id="PS50850"/>
    </source>
</evidence>
<dbReference type="GO" id="GO:0005351">
    <property type="term" value="F:carbohydrate:proton symporter activity"/>
    <property type="evidence" value="ECO:0007669"/>
    <property type="project" value="TreeGrafter"/>
</dbReference>
<dbReference type="HOGENOM" id="CLU_001265_11_0_1"/>
<feature type="transmembrane region" description="Helical" evidence="7">
    <location>
        <begin position="256"/>
        <end position="283"/>
    </location>
</feature>
<protein>
    <submittedName>
        <fullName evidence="9">MFS general substrate transporter</fullName>
    </submittedName>
</protein>
<accession>G3B1X3</accession>
<evidence type="ECO:0000256" key="4">
    <source>
        <dbReference type="ARBA" id="ARBA00022692"/>
    </source>
</evidence>
<dbReference type="AlphaFoldDB" id="G3B1X3"/>
<feature type="transmembrane region" description="Helical" evidence="7">
    <location>
        <begin position="295"/>
        <end position="318"/>
    </location>
</feature>
<dbReference type="PANTHER" id="PTHR48022:SF22">
    <property type="entry name" value="MAJOR FACILITATOR SUPERFAMILY (MFS) PROFILE DOMAIN-CONTAINING PROTEIN"/>
    <property type="match status" value="1"/>
</dbReference>
<dbReference type="GO" id="GO:0016020">
    <property type="term" value="C:membrane"/>
    <property type="evidence" value="ECO:0007669"/>
    <property type="project" value="UniProtKB-SubCell"/>
</dbReference>
<feature type="transmembrane region" description="Helical" evidence="7">
    <location>
        <begin position="44"/>
        <end position="67"/>
    </location>
</feature>
<evidence type="ECO:0000313" key="9">
    <source>
        <dbReference type="EMBL" id="EGV64551.1"/>
    </source>
</evidence>
<sequence length="401" mass="43850">MEFAATTMGVFIAGKTLNGFSLGVIQASCVSYVADISPLPLRGLSTALCNISFSIGPLVVFIINYCVANFKTRWAYRAMLSSQWGFAAVSLVLMLLIPESPTYYILQGKVDKAEQAYRRLLGDPVAAVNQVTVVKETVLEAEKISEGSTYLDCFKGVNLKRTMVSCVPFMSTSFSGVAFTGSYTTYFFQLSGLDEQKSFQYTCGAQAISIGGCIASLFIVDRFGRRNNLIYGLLSICLCDLIIGATATASDSKPEVLNVCIGFMMLYGGIYNAGLGSVCYPICAENPTSALRTKTVALGLASGNLFSMMWSFVIPYVFNPDQANLGGKTMFIFFGISVLIWVHIFFFQTETAGRSYDEIDEMYASGIPLRKFQHYTSKLANIDVGLTEEEKAVQVKHVEEL</sequence>
<gene>
    <name evidence="9" type="ORF">CANTEDRAFT_120163</name>
</gene>
<comment type="similarity">
    <text evidence="2">Belongs to the major facilitator superfamily. Sugar transporter (TC 2.A.1.1) family.</text>
</comment>
<keyword evidence="3" id="KW-0813">Transport</keyword>
<dbReference type="InterPro" id="IPR050360">
    <property type="entry name" value="MFS_Sugar_Transporters"/>
</dbReference>
<dbReference type="SUPFAM" id="SSF103473">
    <property type="entry name" value="MFS general substrate transporter"/>
    <property type="match status" value="1"/>
</dbReference>
<evidence type="ECO:0000256" key="6">
    <source>
        <dbReference type="ARBA" id="ARBA00023136"/>
    </source>
</evidence>
<evidence type="ECO:0000256" key="3">
    <source>
        <dbReference type="ARBA" id="ARBA00022448"/>
    </source>
</evidence>
<organism evidence="10">
    <name type="scientific">Candida tenuis (strain ATCC 10573 / BCRC 21748 / CBS 615 / JCM 9827 / NBRC 10315 / NRRL Y-1498 / VKM Y-70)</name>
    <name type="common">Yeast</name>
    <name type="synonym">Yamadazyma tenuis</name>
    <dbReference type="NCBI Taxonomy" id="590646"/>
    <lineage>
        <taxon>Eukaryota</taxon>
        <taxon>Fungi</taxon>
        <taxon>Dikarya</taxon>
        <taxon>Ascomycota</taxon>
        <taxon>Saccharomycotina</taxon>
        <taxon>Pichiomycetes</taxon>
        <taxon>Debaryomycetaceae</taxon>
        <taxon>Yamadazyma</taxon>
    </lineage>
</organism>
<dbReference type="Pfam" id="PF00083">
    <property type="entry name" value="Sugar_tr"/>
    <property type="match status" value="1"/>
</dbReference>
<feature type="transmembrane region" description="Helical" evidence="7">
    <location>
        <begin position="330"/>
        <end position="347"/>
    </location>
</feature>
<dbReference type="InterPro" id="IPR036259">
    <property type="entry name" value="MFS_trans_sf"/>
</dbReference>
<keyword evidence="4 7" id="KW-0812">Transmembrane</keyword>
<evidence type="ECO:0000256" key="7">
    <source>
        <dbReference type="SAM" id="Phobius"/>
    </source>
</evidence>
<dbReference type="PANTHER" id="PTHR48022">
    <property type="entry name" value="PLASTIDIC GLUCOSE TRANSPORTER 4"/>
    <property type="match status" value="1"/>
</dbReference>
<dbReference type="EMBL" id="GL996515">
    <property type="protein sequence ID" value="EGV64551.1"/>
    <property type="molecule type" value="Genomic_DNA"/>
</dbReference>
<proteinExistence type="inferred from homology"/>
<dbReference type="PROSITE" id="PS50850">
    <property type="entry name" value="MFS"/>
    <property type="match status" value="1"/>
</dbReference>
<dbReference type="InterPro" id="IPR005829">
    <property type="entry name" value="Sugar_transporter_CS"/>
</dbReference>
<feature type="transmembrane region" description="Helical" evidence="7">
    <location>
        <begin position="229"/>
        <end position="250"/>
    </location>
</feature>
<evidence type="ECO:0000256" key="2">
    <source>
        <dbReference type="ARBA" id="ARBA00010992"/>
    </source>
</evidence>
<dbReference type="Gene3D" id="1.20.1250.20">
    <property type="entry name" value="MFS general substrate transporter like domains"/>
    <property type="match status" value="1"/>
</dbReference>
<dbReference type="InterPro" id="IPR005828">
    <property type="entry name" value="MFS_sugar_transport-like"/>
</dbReference>
<evidence type="ECO:0000256" key="5">
    <source>
        <dbReference type="ARBA" id="ARBA00022989"/>
    </source>
</evidence>
<keyword evidence="5 7" id="KW-1133">Transmembrane helix</keyword>
<name>G3B1X3_CANTC</name>
<feature type="transmembrane region" description="Helical" evidence="7">
    <location>
        <begin position="74"/>
        <end position="97"/>
    </location>
</feature>
<reference evidence="9 10" key="1">
    <citation type="journal article" date="2011" name="Proc. Natl. Acad. Sci. U.S.A.">
        <title>Comparative genomics of xylose-fermenting fungi for enhanced biofuel production.</title>
        <authorList>
            <person name="Wohlbach D.J."/>
            <person name="Kuo A."/>
            <person name="Sato T.K."/>
            <person name="Potts K.M."/>
            <person name="Salamov A.A."/>
            <person name="LaButti K.M."/>
            <person name="Sun H."/>
            <person name="Clum A."/>
            <person name="Pangilinan J.L."/>
            <person name="Lindquist E.A."/>
            <person name="Lucas S."/>
            <person name="Lapidus A."/>
            <person name="Jin M."/>
            <person name="Gunawan C."/>
            <person name="Balan V."/>
            <person name="Dale B.E."/>
            <person name="Jeffries T.W."/>
            <person name="Zinkel R."/>
            <person name="Barry K.W."/>
            <person name="Grigoriev I.V."/>
            <person name="Gasch A.P."/>
        </authorList>
    </citation>
    <scope>NUCLEOTIDE SEQUENCE [LARGE SCALE GENOMIC DNA]</scope>
    <source>
        <strain evidence="10">ATCC 10573 / BCRC 21748 / CBS 615 / JCM 9827 / NBRC 10315 / NRRL Y-1498 / VKM Y-70</strain>
    </source>
</reference>
<feature type="domain" description="Major facilitator superfamily (MFS) profile" evidence="8">
    <location>
        <begin position="1"/>
        <end position="352"/>
    </location>
</feature>
<dbReference type="PROSITE" id="PS00216">
    <property type="entry name" value="SUGAR_TRANSPORT_1"/>
    <property type="match status" value="1"/>
</dbReference>
<evidence type="ECO:0000256" key="1">
    <source>
        <dbReference type="ARBA" id="ARBA00004141"/>
    </source>
</evidence>